<comment type="catalytic activity">
    <reaction evidence="7 9">
        <text>L-methionyl-[protein] + [thioredoxin]-disulfide + H2O = L-methionyl-(R)-S-oxide-[protein] + [thioredoxin]-dithiol</text>
        <dbReference type="Rhea" id="RHEA:24164"/>
        <dbReference type="Rhea" id="RHEA-COMP:10698"/>
        <dbReference type="Rhea" id="RHEA-COMP:10700"/>
        <dbReference type="Rhea" id="RHEA-COMP:12313"/>
        <dbReference type="Rhea" id="RHEA-COMP:12314"/>
        <dbReference type="ChEBI" id="CHEBI:15377"/>
        <dbReference type="ChEBI" id="CHEBI:16044"/>
        <dbReference type="ChEBI" id="CHEBI:29950"/>
        <dbReference type="ChEBI" id="CHEBI:45764"/>
        <dbReference type="ChEBI" id="CHEBI:50058"/>
        <dbReference type="EC" id="1.8.4.12"/>
    </reaction>
</comment>
<evidence type="ECO:0000256" key="1">
    <source>
        <dbReference type="ARBA" id="ARBA00007174"/>
    </source>
</evidence>
<gene>
    <name evidence="9 11" type="primary">msrB</name>
    <name evidence="11" type="ORF">XAC3562_840110</name>
</gene>
<evidence type="ECO:0000256" key="9">
    <source>
        <dbReference type="HAMAP-Rule" id="MF_01400"/>
    </source>
</evidence>
<dbReference type="InterPro" id="IPR011057">
    <property type="entry name" value="Mss4-like_sf"/>
</dbReference>
<dbReference type="Proteomes" id="UP000052230">
    <property type="component" value="Unassembled WGS sequence"/>
</dbReference>
<evidence type="ECO:0000256" key="7">
    <source>
        <dbReference type="ARBA" id="ARBA00048488"/>
    </source>
</evidence>
<dbReference type="Gene3D" id="2.170.150.20">
    <property type="entry name" value="Peptide methionine sulfoxide reductase"/>
    <property type="match status" value="1"/>
</dbReference>
<evidence type="ECO:0000313" key="11">
    <source>
        <dbReference type="EMBL" id="CEG18456.1"/>
    </source>
</evidence>
<feature type="binding site" evidence="9">
    <location>
        <position position="122"/>
    </location>
    <ligand>
        <name>Zn(2+)</name>
        <dbReference type="ChEBI" id="CHEBI:29105"/>
    </ligand>
</feature>
<evidence type="ECO:0000256" key="3">
    <source>
        <dbReference type="ARBA" id="ARBA00021130"/>
    </source>
</evidence>
<proteinExistence type="inferred from homology"/>
<evidence type="ECO:0000256" key="5">
    <source>
        <dbReference type="ARBA" id="ARBA00022833"/>
    </source>
</evidence>
<feature type="binding site" evidence="9">
    <location>
        <position position="125"/>
    </location>
    <ligand>
        <name>Zn(2+)</name>
        <dbReference type="ChEBI" id="CHEBI:29105"/>
    </ligand>
</feature>
<feature type="active site" description="Nucleophile" evidence="9">
    <location>
        <position position="194"/>
    </location>
</feature>
<dbReference type="GO" id="GO:0030091">
    <property type="term" value="P:protein repair"/>
    <property type="evidence" value="ECO:0007669"/>
    <property type="project" value="InterPro"/>
</dbReference>
<dbReference type="EMBL" id="CCXZ01000182">
    <property type="protein sequence ID" value="CEG18456.1"/>
    <property type="molecule type" value="Genomic_DNA"/>
</dbReference>
<protein>
    <recommendedName>
        <fullName evidence="3 9">Peptide methionine sulfoxide reductase MsrB</fullName>
        <ecNumber evidence="2 9">1.8.4.12</ecNumber>
    </recommendedName>
    <alternativeName>
        <fullName evidence="8 9">Peptide-methionine (R)-S-oxide reductase</fullName>
    </alternativeName>
</protein>
<dbReference type="PANTHER" id="PTHR10173">
    <property type="entry name" value="METHIONINE SULFOXIDE REDUCTASE"/>
    <property type="match status" value="1"/>
</dbReference>
<dbReference type="PANTHER" id="PTHR10173:SF52">
    <property type="entry name" value="METHIONINE-R-SULFOXIDE REDUCTASE B1"/>
    <property type="match status" value="1"/>
</dbReference>
<dbReference type="AlphaFoldDB" id="A0A0U5FII5"/>
<feature type="binding site" evidence="9">
    <location>
        <position position="174"/>
    </location>
    <ligand>
        <name>Zn(2+)</name>
        <dbReference type="ChEBI" id="CHEBI:29105"/>
    </ligand>
</feature>
<dbReference type="GO" id="GO:0005737">
    <property type="term" value="C:cytoplasm"/>
    <property type="evidence" value="ECO:0007669"/>
    <property type="project" value="TreeGrafter"/>
</dbReference>
<dbReference type="Pfam" id="PF01641">
    <property type="entry name" value="SelR"/>
    <property type="match status" value="1"/>
</dbReference>
<name>A0A0U5FII5_XANCI</name>
<evidence type="ECO:0000313" key="12">
    <source>
        <dbReference type="Proteomes" id="UP000052230"/>
    </source>
</evidence>
<feature type="domain" description="MsrB" evidence="10">
    <location>
        <begin position="83"/>
        <end position="205"/>
    </location>
</feature>
<keyword evidence="4 9" id="KW-0479">Metal-binding</keyword>
<sequence>MIGAQGRCDNACDRPGDERFRKVVAVRRRADLRRSGGLLAASQRLNHPDNAHITEAGAGTPLASACENPMSQFDLTPPSPAQRDALIAGLSDEEQRVLLHHGTEAPFCGVFLDNKLDGVYTCRLCGLPLFRSSAKFESGTGWPSFFAPYDPAHVREIRDTSYGMIRTEIVCARCDSHLGHVFPDGPPPTGERHCLNSVSLGFTENGQALPNPLHRRGAEAQAA</sequence>
<evidence type="ECO:0000259" key="10">
    <source>
        <dbReference type="PROSITE" id="PS51790"/>
    </source>
</evidence>
<accession>A0A0U5FII5</accession>
<feature type="binding site" evidence="9">
    <location>
        <position position="171"/>
    </location>
    <ligand>
        <name>Zn(2+)</name>
        <dbReference type="ChEBI" id="CHEBI:29105"/>
    </ligand>
</feature>
<keyword evidence="6 9" id="KW-0560">Oxidoreductase</keyword>
<dbReference type="GO" id="GO:0006979">
    <property type="term" value="P:response to oxidative stress"/>
    <property type="evidence" value="ECO:0007669"/>
    <property type="project" value="InterPro"/>
</dbReference>
<dbReference type="InterPro" id="IPR028427">
    <property type="entry name" value="Met_Sox_Rdtase_MsrB"/>
</dbReference>
<dbReference type="GO" id="GO:0033743">
    <property type="term" value="F:peptide-methionine (R)-S-oxide reductase activity"/>
    <property type="evidence" value="ECO:0007669"/>
    <property type="project" value="UniProtKB-UniRule"/>
</dbReference>
<dbReference type="GO" id="GO:0008270">
    <property type="term" value="F:zinc ion binding"/>
    <property type="evidence" value="ECO:0007669"/>
    <property type="project" value="UniProtKB-UniRule"/>
</dbReference>
<evidence type="ECO:0000256" key="4">
    <source>
        <dbReference type="ARBA" id="ARBA00022723"/>
    </source>
</evidence>
<comment type="cofactor">
    <cofactor evidence="9">
        <name>Zn(2+)</name>
        <dbReference type="ChEBI" id="CHEBI:29105"/>
    </cofactor>
    <text evidence="9">Binds 1 zinc ion per subunit. The zinc ion is important for the structural integrity of the protein.</text>
</comment>
<evidence type="ECO:0000256" key="8">
    <source>
        <dbReference type="ARBA" id="ARBA00075819"/>
    </source>
</evidence>
<evidence type="ECO:0000256" key="6">
    <source>
        <dbReference type="ARBA" id="ARBA00023002"/>
    </source>
</evidence>
<dbReference type="FunFam" id="2.170.150.20:FF:000001">
    <property type="entry name" value="Peptide methionine sulfoxide reductase MsrB"/>
    <property type="match status" value="1"/>
</dbReference>
<dbReference type="HAMAP" id="MF_01400">
    <property type="entry name" value="MsrB"/>
    <property type="match status" value="1"/>
</dbReference>
<keyword evidence="5 9" id="KW-0862">Zinc</keyword>
<organism evidence="11 12">
    <name type="scientific">Xanthomonas citri pv. citri</name>
    <dbReference type="NCBI Taxonomy" id="611301"/>
    <lineage>
        <taxon>Bacteria</taxon>
        <taxon>Pseudomonadati</taxon>
        <taxon>Pseudomonadota</taxon>
        <taxon>Gammaproteobacteria</taxon>
        <taxon>Lysobacterales</taxon>
        <taxon>Lysobacteraceae</taxon>
        <taxon>Xanthomonas</taxon>
    </lineage>
</organism>
<evidence type="ECO:0000256" key="2">
    <source>
        <dbReference type="ARBA" id="ARBA00012499"/>
    </source>
</evidence>
<dbReference type="PROSITE" id="PS51790">
    <property type="entry name" value="MSRB"/>
    <property type="match status" value="1"/>
</dbReference>
<dbReference type="InterPro" id="IPR002579">
    <property type="entry name" value="Met_Sox_Rdtase_MsrB_dom"/>
</dbReference>
<dbReference type="EC" id="1.8.4.12" evidence="2 9"/>
<comment type="similarity">
    <text evidence="1 9">Belongs to the MsrB Met sulfoxide reductase family.</text>
</comment>
<keyword evidence="12" id="KW-1185">Reference proteome</keyword>
<dbReference type="SUPFAM" id="SSF51316">
    <property type="entry name" value="Mss4-like"/>
    <property type="match status" value="1"/>
</dbReference>
<comment type="caution">
    <text evidence="11">The sequence shown here is derived from an EMBL/GenBank/DDBJ whole genome shotgun (WGS) entry which is preliminary data.</text>
</comment>
<dbReference type="NCBIfam" id="TIGR00357">
    <property type="entry name" value="peptide-methionine (R)-S-oxide reductase MsrB"/>
    <property type="match status" value="1"/>
</dbReference>
<reference evidence="11 12" key="1">
    <citation type="submission" date="2014-09" db="EMBL/GenBank/DDBJ databases">
        <authorList>
            <person name="Regsiter A."/>
        </authorList>
    </citation>
    <scope>NUCLEOTIDE SEQUENCE [LARGE SCALE GENOMIC DNA]</scope>
</reference>